<evidence type="ECO:0000313" key="3">
    <source>
        <dbReference type="Proteomes" id="UP000612456"/>
    </source>
</evidence>
<sequence>MGMRINKNMYNEFGALIVPANALLNRKSVRRLYQHRILLQEEDVENLPILHLLNSAIVELKEVFHNVRHFNSIPTTDIRNNLVPIIIEMSNHMNLKQVFSHFGENDEYTYRHIIGVALISRLIGKAKGYDGEELLNLTIAGFLHDIGKAKISEAILNKPGKLTLEEFQEMRKHTVYGFDMIKQTPGLNYRHALVALEHHEREDGSGYPHGKRGCQMDPFSKIVAVADVFHAMISKRVYKEPIPFYHVLLEMSRSAYGLLEPDTTLCFLKRIMDMLIGSDVRLSNGQQGRIVMVCGNEPLSPLIKVKGQYMDLSRDRSVQIEQIV</sequence>
<dbReference type="SMART" id="SM00471">
    <property type="entry name" value="HDc"/>
    <property type="match status" value="1"/>
</dbReference>
<accession>A0A916YNP1</accession>
<proteinExistence type="predicted"/>
<protein>
    <recommendedName>
        <fullName evidence="1">HD-GYP domain-containing protein</fullName>
    </recommendedName>
</protein>
<gene>
    <name evidence="2" type="ORF">GCM10010911_09130</name>
</gene>
<reference evidence="2" key="2">
    <citation type="submission" date="2020-09" db="EMBL/GenBank/DDBJ databases">
        <authorList>
            <person name="Sun Q."/>
            <person name="Zhou Y."/>
        </authorList>
    </citation>
    <scope>NUCLEOTIDE SEQUENCE</scope>
    <source>
        <strain evidence="2">CGMCC 1.15178</strain>
    </source>
</reference>
<dbReference type="InterPro" id="IPR037522">
    <property type="entry name" value="HD_GYP_dom"/>
</dbReference>
<dbReference type="AlphaFoldDB" id="A0A916YNP1"/>
<dbReference type="PANTHER" id="PTHR43155">
    <property type="entry name" value="CYCLIC DI-GMP PHOSPHODIESTERASE PA4108-RELATED"/>
    <property type="match status" value="1"/>
</dbReference>
<dbReference type="InterPro" id="IPR003607">
    <property type="entry name" value="HD/PDEase_dom"/>
</dbReference>
<dbReference type="CDD" id="cd00077">
    <property type="entry name" value="HDc"/>
    <property type="match status" value="1"/>
</dbReference>
<comment type="caution">
    <text evidence="2">The sequence shown here is derived from an EMBL/GenBank/DDBJ whole genome shotgun (WGS) entry which is preliminary data.</text>
</comment>
<dbReference type="EMBL" id="BMHP01000001">
    <property type="protein sequence ID" value="GGD53778.1"/>
    <property type="molecule type" value="Genomic_DNA"/>
</dbReference>
<reference evidence="2" key="1">
    <citation type="journal article" date="2014" name="Int. J. Syst. Evol. Microbiol.">
        <title>Complete genome sequence of Corynebacterium casei LMG S-19264T (=DSM 44701T), isolated from a smear-ripened cheese.</title>
        <authorList>
            <consortium name="US DOE Joint Genome Institute (JGI-PGF)"/>
            <person name="Walter F."/>
            <person name="Albersmeier A."/>
            <person name="Kalinowski J."/>
            <person name="Ruckert C."/>
        </authorList>
    </citation>
    <scope>NUCLEOTIDE SEQUENCE</scope>
    <source>
        <strain evidence="2">CGMCC 1.15178</strain>
    </source>
</reference>
<organism evidence="2 3">
    <name type="scientific">Paenibacillus nasutitermitis</name>
    <dbReference type="NCBI Taxonomy" id="1652958"/>
    <lineage>
        <taxon>Bacteria</taxon>
        <taxon>Bacillati</taxon>
        <taxon>Bacillota</taxon>
        <taxon>Bacilli</taxon>
        <taxon>Bacillales</taxon>
        <taxon>Paenibacillaceae</taxon>
        <taxon>Paenibacillus</taxon>
    </lineage>
</organism>
<dbReference type="Pfam" id="PF13487">
    <property type="entry name" value="HD_5"/>
    <property type="match status" value="1"/>
</dbReference>
<evidence type="ECO:0000313" key="2">
    <source>
        <dbReference type="EMBL" id="GGD53778.1"/>
    </source>
</evidence>
<dbReference type="Proteomes" id="UP000612456">
    <property type="component" value="Unassembled WGS sequence"/>
</dbReference>
<dbReference type="PROSITE" id="PS51832">
    <property type="entry name" value="HD_GYP"/>
    <property type="match status" value="1"/>
</dbReference>
<name>A0A916YNP1_9BACL</name>
<keyword evidence="3" id="KW-1185">Reference proteome</keyword>
<feature type="domain" description="HD-GYP" evidence="1">
    <location>
        <begin position="87"/>
        <end position="283"/>
    </location>
</feature>
<evidence type="ECO:0000259" key="1">
    <source>
        <dbReference type="PROSITE" id="PS51832"/>
    </source>
</evidence>
<dbReference type="PANTHER" id="PTHR43155:SF2">
    <property type="entry name" value="CYCLIC DI-GMP PHOSPHODIESTERASE PA4108"/>
    <property type="match status" value="1"/>
</dbReference>
<dbReference type="Gene3D" id="1.10.3210.10">
    <property type="entry name" value="Hypothetical protein af1432"/>
    <property type="match status" value="1"/>
</dbReference>
<dbReference type="SUPFAM" id="SSF109604">
    <property type="entry name" value="HD-domain/PDEase-like"/>
    <property type="match status" value="1"/>
</dbReference>